<evidence type="ECO:0000256" key="15">
    <source>
        <dbReference type="ARBA" id="ARBA00022777"/>
    </source>
</evidence>
<dbReference type="GO" id="GO:0009881">
    <property type="term" value="F:photoreceptor activity"/>
    <property type="evidence" value="ECO:0007669"/>
    <property type="project" value="UniProtKB-KW"/>
</dbReference>
<dbReference type="InterPro" id="IPR011102">
    <property type="entry name" value="Sig_transdc_His_kinase_HWE"/>
</dbReference>
<keyword evidence="11" id="KW-0288">FMN</keyword>
<dbReference type="GO" id="GO:0006935">
    <property type="term" value="P:chemotaxis"/>
    <property type="evidence" value="ECO:0007669"/>
    <property type="project" value="UniProtKB-UniRule"/>
</dbReference>
<dbReference type="InterPro" id="IPR003018">
    <property type="entry name" value="GAF"/>
</dbReference>
<dbReference type="InterPro" id="IPR050903">
    <property type="entry name" value="Bact_Chemotaxis_MeTrfase"/>
</dbReference>
<dbReference type="KEGG" id="rpod:E0E05_12865"/>
<dbReference type="GO" id="GO:0008983">
    <property type="term" value="F:protein-glutamate O-methyltransferase activity"/>
    <property type="evidence" value="ECO:0007669"/>
    <property type="project" value="UniProtKB-EC"/>
</dbReference>
<evidence type="ECO:0000256" key="20">
    <source>
        <dbReference type="SAM" id="Coils"/>
    </source>
</evidence>
<evidence type="ECO:0000259" key="22">
    <source>
        <dbReference type="PROSITE" id="PS50122"/>
    </source>
</evidence>
<evidence type="ECO:0000256" key="3">
    <source>
        <dbReference type="ARBA" id="ARBA00012438"/>
    </source>
</evidence>
<gene>
    <name evidence="24" type="ORF">E0E05_12865</name>
</gene>
<evidence type="ECO:0000256" key="6">
    <source>
        <dbReference type="ARBA" id="ARBA00022543"/>
    </source>
</evidence>
<keyword evidence="16" id="KW-0067">ATP-binding</keyword>
<feature type="coiled-coil region" evidence="20">
    <location>
        <begin position="650"/>
        <end position="737"/>
    </location>
</feature>
<reference evidence="24 25" key="1">
    <citation type="journal article" date="2017" name="Int. J. Syst. Evol. Microbiol.">
        <title>Roseitalea porphyridii gen. nov., sp. nov., isolated from a red alga, and reclassification of Hoeflea suaedae Chung et al. 2013 as Pseudohoeflea suaedae gen. nov., comb. nov.</title>
        <authorList>
            <person name="Hyeon J.W."/>
            <person name="Jeong S.E."/>
            <person name="Baek K."/>
            <person name="Jeon C.O."/>
        </authorList>
    </citation>
    <scope>NUCLEOTIDE SEQUENCE [LARGE SCALE GENOMIC DNA]</scope>
    <source>
        <strain evidence="24 25">MA7-20</strain>
    </source>
</reference>
<dbReference type="Pfam" id="PF01590">
    <property type="entry name" value="GAF"/>
    <property type="match status" value="1"/>
</dbReference>
<evidence type="ECO:0000256" key="11">
    <source>
        <dbReference type="ARBA" id="ARBA00022643"/>
    </source>
</evidence>
<dbReference type="InterPro" id="IPR036890">
    <property type="entry name" value="HATPase_C_sf"/>
</dbReference>
<evidence type="ECO:0000256" key="9">
    <source>
        <dbReference type="ARBA" id="ARBA00022606"/>
    </source>
</evidence>
<dbReference type="SMART" id="SM00086">
    <property type="entry name" value="PAC"/>
    <property type="match status" value="3"/>
</dbReference>
<keyword evidence="17" id="KW-0157">Chromophore</keyword>
<dbReference type="InterPro" id="IPR000014">
    <property type="entry name" value="PAS"/>
</dbReference>
<dbReference type="SUPFAM" id="SSF53335">
    <property type="entry name" value="S-adenosyl-L-methionine-dependent methyltransferases"/>
    <property type="match status" value="1"/>
</dbReference>
<dbReference type="InterPro" id="IPR013656">
    <property type="entry name" value="PAS_4"/>
</dbReference>
<evidence type="ECO:0000313" key="25">
    <source>
        <dbReference type="Proteomes" id="UP000293719"/>
    </source>
</evidence>
<keyword evidence="25" id="KW-1185">Reference proteome</keyword>
<comment type="catalytic activity">
    <reaction evidence="2">
        <text>L-glutamyl-[protein] + S-adenosyl-L-methionine = [protein]-L-glutamate 5-O-methyl ester + S-adenosyl-L-homocysteine</text>
        <dbReference type="Rhea" id="RHEA:24452"/>
        <dbReference type="Rhea" id="RHEA-COMP:10208"/>
        <dbReference type="Rhea" id="RHEA-COMP:10311"/>
        <dbReference type="ChEBI" id="CHEBI:29973"/>
        <dbReference type="ChEBI" id="CHEBI:57856"/>
        <dbReference type="ChEBI" id="CHEBI:59789"/>
        <dbReference type="ChEBI" id="CHEBI:82795"/>
        <dbReference type="EC" id="2.1.1.80"/>
    </reaction>
</comment>
<dbReference type="InterPro" id="IPR036804">
    <property type="entry name" value="CheR_N_sf"/>
</dbReference>
<dbReference type="Pfam" id="PF01739">
    <property type="entry name" value="CheR"/>
    <property type="match status" value="1"/>
</dbReference>
<keyword evidence="19" id="KW-0378">Hydrolase</keyword>
<dbReference type="PANTHER" id="PTHR24422">
    <property type="entry name" value="CHEMOTAXIS PROTEIN METHYLTRANSFERASE"/>
    <property type="match status" value="1"/>
</dbReference>
<dbReference type="Gene3D" id="3.30.450.40">
    <property type="match status" value="1"/>
</dbReference>
<evidence type="ECO:0000256" key="8">
    <source>
        <dbReference type="ARBA" id="ARBA00022603"/>
    </source>
</evidence>
<dbReference type="InterPro" id="IPR022642">
    <property type="entry name" value="CheR_C"/>
</dbReference>
<dbReference type="Gene3D" id="1.10.155.10">
    <property type="entry name" value="Chemotaxis receptor methyltransferase CheR, N-terminal domain"/>
    <property type="match status" value="1"/>
</dbReference>
<dbReference type="Pfam" id="PF13596">
    <property type="entry name" value="PAS_10"/>
    <property type="match status" value="1"/>
</dbReference>
<evidence type="ECO:0000256" key="16">
    <source>
        <dbReference type="ARBA" id="ARBA00022840"/>
    </source>
</evidence>
<dbReference type="GO" id="GO:0004673">
    <property type="term" value="F:protein histidine kinase activity"/>
    <property type="evidence" value="ECO:0007669"/>
    <property type="project" value="UniProtKB-EC"/>
</dbReference>
<dbReference type="CDD" id="cd16434">
    <property type="entry name" value="CheB-CheR_fusion"/>
    <property type="match status" value="1"/>
</dbReference>
<keyword evidence="14" id="KW-0547">Nucleotide-binding</keyword>
<feature type="domain" description="CheB-type methylesterase" evidence="22">
    <location>
        <begin position="12"/>
        <end position="195"/>
    </location>
</feature>
<dbReference type="Gene3D" id="3.30.565.10">
    <property type="entry name" value="Histidine kinase-like ATPase, C-terminal domain"/>
    <property type="match status" value="1"/>
</dbReference>
<dbReference type="SMART" id="SM00065">
    <property type="entry name" value="GAF"/>
    <property type="match status" value="1"/>
</dbReference>
<dbReference type="InterPro" id="IPR000673">
    <property type="entry name" value="Sig_transdc_resp-reg_Me-estase"/>
</dbReference>
<evidence type="ECO:0000256" key="13">
    <source>
        <dbReference type="ARBA" id="ARBA00022691"/>
    </source>
</evidence>
<evidence type="ECO:0000256" key="5">
    <source>
        <dbReference type="ARBA" id="ARBA00021740"/>
    </source>
</evidence>
<evidence type="ECO:0000256" key="18">
    <source>
        <dbReference type="ARBA" id="ARBA00023170"/>
    </source>
</evidence>
<sequence length="1340" mass="148805">MAKDRDNRDFPIVGVGASAGGLEAYRQFLDGLPANTGAAFVFIQHLDPNHDSMMAELLVKYTDMPVEQAEQDTALRPNHVYVIPPNRFMRIIDHGLFLEEPEQQHGVRLSIDHFFRSMAEVRGERAIGVLLSGTGSDGTLGMREIKAAGGVAIVQAPQSAEYDGMPRSAIASGEVDFVLPVAGMGDALASLFDRPLLRSDERRTGLAESAAEQFATVLNLLRAHTDYDFRCYKKATLERRIQRRMGLHKADTLDEYVELLRERPAEVGKLYKDILIGVTRFFRDPEAWEALETDALTQLIREKRAGAPLRIWVPGCASGEEAYTLAMLVHEQMLRQNKDLDLQIFATDLSEEAIAIARGGRYPASVAVDVPGRFFEKYLAVDGDHARVVKRLRETVVFAIQNVISDPPFSNIDLISCRNLMIYLEPDIQKRMIELFHFALAPEGVLFLGPSESGERPRRMFEPLSKTYRIYRRGESKRQRQGSFPILPARDRRSIVGEDGAPAADMGQTGGPELARRILLERFAPASVLVDKRFEVQYFHGPVRDYLDFPTGEPTSDVTSMAVEGLRSKLRGALTQAVDTGGRAEAIARSVRRSGSEVAVRVQAEPVRIGKEAAPLILVSFEDISDPRDHDEAVAAREAARKASADEPLVQQLEYELQATKEDLQSTIEELETANEELKASNEEVMSMNEELQSTNEELETSREELQSLNEELSTVNNQLEEKVSEVEASNNDLSNLLRSTNIATIFLDTDLCIRRFTPATRELMRIIDTDVGRPIDDLAPRVNDPGLYRDAARVLDKLQPLEAAVENDEGQHFIRRIQPYRTADNKIEGVVVTFADVTSLRRAAEQTRKRERQQEAIADLGRIALSDEPLTALFDRACLDLQEHLNVGLAKVLELEPDGGHLRMVAGRGWQDGLVGHARVDTDTGSQAGYTLQRSAPVVVQDFADEKRFKAPQLLKDHDVVCGASVIIGPTNAPFGVLGAHDTETGVCGFDVDDINFMQTVANTLWLAICAQKATEAIESEREELRQMIDAVPFRFAVIGADERFRMVNAAHGQGDVAPEDIEGRTVREVIGDDAYARVRPEIAAVRAGEHRRFELTGSAANGAPRVQLVSYTPRERDGGQAGFYAASVDITERKREEERLQVISAELDHRVKNILATINSIARLAGRNATSLVDYRTDLEERIQSLARAHQMLASSQWEGMSVRDLIERELEPYLGGNSDAIAIEGPDLMFTPAAAQSMALVVHELATNASKYGALKGRAGKLSIRWRIETESDPVLAFSWHEDGLKNIEPPSRKGFGSNVIDGIIRAHCEGETRIDYRPSGLHYDLRLPADCFSRNV</sequence>
<evidence type="ECO:0000256" key="12">
    <source>
        <dbReference type="ARBA" id="ARBA00022679"/>
    </source>
</evidence>
<dbReference type="Proteomes" id="UP000293719">
    <property type="component" value="Chromosome"/>
</dbReference>
<dbReference type="InterPro" id="IPR035909">
    <property type="entry name" value="CheB_C"/>
</dbReference>
<feature type="domain" description="PAC" evidence="21">
    <location>
        <begin position="800"/>
        <end position="850"/>
    </location>
</feature>
<dbReference type="Gene3D" id="3.40.50.150">
    <property type="entry name" value="Vaccinia Virus protein VP39"/>
    <property type="match status" value="1"/>
</dbReference>
<dbReference type="GO" id="GO:0032259">
    <property type="term" value="P:methylation"/>
    <property type="evidence" value="ECO:0007669"/>
    <property type="project" value="UniProtKB-KW"/>
</dbReference>
<feature type="active site" evidence="19">
    <location>
        <position position="137"/>
    </location>
</feature>
<dbReference type="PROSITE" id="PS50113">
    <property type="entry name" value="PAC"/>
    <property type="match status" value="2"/>
</dbReference>
<dbReference type="Pfam" id="PF08448">
    <property type="entry name" value="PAS_4"/>
    <property type="match status" value="1"/>
</dbReference>
<dbReference type="OrthoDB" id="9816309at2"/>
<keyword evidence="20" id="KW-0175">Coiled coil</keyword>
<dbReference type="SUPFAM" id="SSF55785">
    <property type="entry name" value="PYP-like sensor domain (PAS domain)"/>
    <property type="match status" value="2"/>
</dbReference>
<evidence type="ECO:0000313" key="24">
    <source>
        <dbReference type="EMBL" id="QBK31415.1"/>
    </source>
</evidence>
<keyword evidence="9" id="KW-0716">Sensory transduction</keyword>
<dbReference type="InterPro" id="IPR022641">
    <property type="entry name" value="CheR_N"/>
</dbReference>
<proteinExistence type="predicted"/>
<feature type="domain" description="PAC" evidence="21">
    <location>
        <begin position="1093"/>
        <end position="1144"/>
    </location>
</feature>
<dbReference type="GO" id="GO:0005737">
    <property type="term" value="C:cytoplasm"/>
    <property type="evidence" value="ECO:0007669"/>
    <property type="project" value="InterPro"/>
</dbReference>
<keyword evidence="18" id="KW-0675">Receptor</keyword>
<dbReference type="GO" id="GO:0005524">
    <property type="term" value="F:ATP binding"/>
    <property type="evidence" value="ECO:0007669"/>
    <property type="project" value="UniProtKB-KW"/>
</dbReference>
<feature type="active site" evidence="19">
    <location>
        <position position="18"/>
    </location>
</feature>
<dbReference type="Pfam" id="PF01339">
    <property type="entry name" value="CheB_methylest"/>
    <property type="match status" value="1"/>
</dbReference>
<keyword evidence="8" id="KW-0489">Methyltransferase</keyword>
<evidence type="ECO:0000259" key="21">
    <source>
        <dbReference type="PROSITE" id="PS50113"/>
    </source>
</evidence>
<keyword evidence="13" id="KW-0949">S-adenosyl-L-methionine</keyword>
<dbReference type="Gene3D" id="1.20.5.340">
    <property type="match status" value="1"/>
</dbReference>
<dbReference type="InterPro" id="IPR035965">
    <property type="entry name" value="PAS-like_dom_sf"/>
</dbReference>
<comment type="catalytic activity">
    <reaction evidence="1">
        <text>ATP + protein L-histidine = ADP + protein N-phospho-L-histidine.</text>
        <dbReference type="EC" id="2.7.13.3"/>
    </reaction>
</comment>
<dbReference type="PANTHER" id="PTHR24422:SF27">
    <property type="entry name" value="PROTEIN-GLUTAMATE O-METHYLTRANSFERASE"/>
    <property type="match status" value="1"/>
</dbReference>
<evidence type="ECO:0000256" key="19">
    <source>
        <dbReference type="PROSITE-ProRule" id="PRU00050"/>
    </source>
</evidence>
<evidence type="ECO:0000256" key="2">
    <source>
        <dbReference type="ARBA" id="ARBA00001541"/>
    </source>
</evidence>
<keyword evidence="10" id="KW-0285">Flavoprotein</keyword>
<evidence type="ECO:0000256" key="1">
    <source>
        <dbReference type="ARBA" id="ARBA00000085"/>
    </source>
</evidence>
<accession>A0A4P6V2K1</accession>
<dbReference type="PRINTS" id="PR00996">
    <property type="entry name" value="CHERMTFRASE"/>
</dbReference>
<dbReference type="Gene3D" id="3.40.50.180">
    <property type="entry name" value="Methylesterase CheB, C-terminal domain"/>
    <property type="match status" value="1"/>
</dbReference>
<dbReference type="Gene3D" id="3.30.450.20">
    <property type="entry name" value="PAS domain"/>
    <property type="match status" value="2"/>
</dbReference>
<organism evidence="24 25">
    <name type="scientific">Roseitalea porphyridii</name>
    <dbReference type="NCBI Taxonomy" id="1852022"/>
    <lineage>
        <taxon>Bacteria</taxon>
        <taxon>Pseudomonadati</taxon>
        <taxon>Pseudomonadota</taxon>
        <taxon>Alphaproteobacteria</taxon>
        <taxon>Hyphomicrobiales</taxon>
        <taxon>Ahrensiaceae</taxon>
        <taxon>Roseitalea</taxon>
    </lineage>
</organism>
<evidence type="ECO:0000256" key="17">
    <source>
        <dbReference type="ARBA" id="ARBA00022991"/>
    </source>
</evidence>
<dbReference type="InterPro" id="IPR001610">
    <property type="entry name" value="PAC"/>
</dbReference>
<evidence type="ECO:0000256" key="7">
    <source>
        <dbReference type="ARBA" id="ARBA00022553"/>
    </source>
</evidence>
<feature type="active site" evidence="19">
    <location>
        <position position="45"/>
    </location>
</feature>
<keyword evidence="15" id="KW-0418">Kinase</keyword>
<dbReference type="EMBL" id="CP036532">
    <property type="protein sequence ID" value="QBK31415.1"/>
    <property type="molecule type" value="Genomic_DNA"/>
</dbReference>
<dbReference type="RefSeq" id="WP_131617078.1">
    <property type="nucleotide sequence ID" value="NZ_CP036532.1"/>
</dbReference>
<dbReference type="Pfam" id="PF03705">
    <property type="entry name" value="CheR_N"/>
    <property type="match status" value="1"/>
</dbReference>
<dbReference type="EC" id="2.7.13.3" evidence="3"/>
<name>A0A4P6V2K1_9HYPH</name>
<keyword evidence="7" id="KW-0597">Phosphoprotein</keyword>
<dbReference type="SMART" id="SM00138">
    <property type="entry name" value="MeTrc"/>
    <property type="match status" value="1"/>
</dbReference>
<dbReference type="InterPro" id="IPR000700">
    <property type="entry name" value="PAS-assoc_C"/>
</dbReference>
<keyword evidence="6" id="KW-0600">Photoreceptor protein</keyword>
<evidence type="ECO:0000259" key="23">
    <source>
        <dbReference type="PROSITE" id="PS50123"/>
    </source>
</evidence>
<feature type="domain" description="CheR-type methyltransferase" evidence="23">
    <location>
        <begin position="212"/>
        <end position="474"/>
    </location>
</feature>
<dbReference type="PROSITE" id="PS50122">
    <property type="entry name" value="CHEB"/>
    <property type="match status" value="1"/>
</dbReference>
<dbReference type="InterPro" id="IPR029063">
    <property type="entry name" value="SAM-dependent_MTases_sf"/>
</dbReference>
<dbReference type="InterPro" id="IPR000780">
    <property type="entry name" value="CheR_MeTrfase"/>
</dbReference>
<dbReference type="SUPFAM" id="SSF55781">
    <property type="entry name" value="GAF domain-like"/>
    <property type="match status" value="1"/>
</dbReference>
<dbReference type="EC" id="2.1.1.80" evidence="4"/>
<dbReference type="SUPFAM" id="SSF52738">
    <property type="entry name" value="Methylesterase CheB, C-terminal domain"/>
    <property type="match status" value="1"/>
</dbReference>
<keyword evidence="19" id="KW-0145">Chemotaxis</keyword>
<protein>
    <recommendedName>
        <fullName evidence="5">Blue-light-activated histidine kinase</fullName>
        <ecNumber evidence="4">2.1.1.80</ecNumber>
        <ecNumber evidence="3">2.7.13.3</ecNumber>
    </recommendedName>
</protein>
<dbReference type="NCBIfam" id="TIGR00229">
    <property type="entry name" value="sensory_box"/>
    <property type="match status" value="1"/>
</dbReference>
<dbReference type="SMART" id="SM00911">
    <property type="entry name" value="HWE_HK"/>
    <property type="match status" value="1"/>
</dbReference>
<dbReference type="PROSITE" id="PS50123">
    <property type="entry name" value="CHER"/>
    <property type="match status" value="1"/>
</dbReference>
<dbReference type="Pfam" id="PF07536">
    <property type="entry name" value="HWE_HK"/>
    <property type="match status" value="1"/>
</dbReference>
<evidence type="ECO:0000256" key="10">
    <source>
        <dbReference type="ARBA" id="ARBA00022630"/>
    </source>
</evidence>
<dbReference type="InterPro" id="IPR029016">
    <property type="entry name" value="GAF-like_dom_sf"/>
</dbReference>
<evidence type="ECO:0000256" key="4">
    <source>
        <dbReference type="ARBA" id="ARBA00012534"/>
    </source>
</evidence>
<keyword evidence="12" id="KW-0808">Transferase</keyword>
<evidence type="ECO:0000256" key="14">
    <source>
        <dbReference type="ARBA" id="ARBA00022741"/>
    </source>
</evidence>
<dbReference type="GO" id="GO:0008984">
    <property type="term" value="F:protein-glutamate methylesterase activity"/>
    <property type="evidence" value="ECO:0007669"/>
    <property type="project" value="InterPro"/>
</dbReference>
<dbReference type="GO" id="GO:0000156">
    <property type="term" value="F:phosphorelay response regulator activity"/>
    <property type="evidence" value="ECO:0007669"/>
    <property type="project" value="InterPro"/>
</dbReference>
<dbReference type="SUPFAM" id="SSF47757">
    <property type="entry name" value="Chemotaxis receptor methyltransferase CheR, N-terminal domain"/>
    <property type="match status" value="1"/>
</dbReference>
<dbReference type="GeneID" id="90768193"/>